<dbReference type="EMBL" id="HBUE01092796">
    <property type="protein sequence ID" value="CAG6482197.1"/>
    <property type="molecule type" value="Transcribed_RNA"/>
</dbReference>
<sequence>MRPGRSSPPSGLLQPALHSQHGIGTRGGDDDVLQALIVASSTSLLTSSSASACFDVLIDAQLARSFALSRSGTCCRFDVSGGCLLCSSKRLHAVDVCAGCV</sequence>
<dbReference type="AlphaFoldDB" id="A0A8D8BZQ0"/>
<evidence type="ECO:0000313" key="2">
    <source>
        <dbReference type="EMBL" id="CAG6482197.1"/>
    </source>
</evidence>
<protein>
    <submittedName>
        <fullName evidence="2">(northern house mosquito) hypothetical protein</fullName>
    </submittedName>
</protein>
<feature type="region of interest" description="Disordered" evidence="1">
    <location>
        <begin position="1"/>
        <end position="25"/>
    </location>
</feature>
<name>A0A8D8BZQ0_CULPI</name>
<reference evidence="2" key="1">
    <citation type="submission" date="2021-05" db="EMBL/GenBank/DDBJ databases">
        <authorList>
            <person name="Alioto T."/>
            <person name="Alioto T."/>
            <person name="Gomez Garrido J."/>
        </authorList>
    </citation>
    <scope>NUCLEOTIDE SEQUENCE</scope>
</reference>
<accession>A0A8D8BZQ0</accession>
<evidence type="ECO:0000256" key="1">
    <source>
        <dbReference type="SAM" id="MobiDB-lite"/>
    </source>
</evidence>
<proteinExistence type="predicted"/>
<organism evidence="2">
    <name type="scientific">Culex pipiens</name>
    <name type="common">House mosquito</name>
    <dbReference type="NCBI Taxonomy" id="7175"/>
    <lineage>
        <taxon>Eukaryota</taxon>
        <taxon>Metazoa</taxon>
        <taxon>Ecdysozoa</taxon>
        <taxon>Arthropoda</taxon>
        <taxon>Hexapoda</taxon>
        <taxon>Insecta</taxon>
        <taxon>Pterygota</taxon>
        <taxon>Neoptera</taxon>
        <taxon>Endopterygota</taxon>
        <taxon>Diptera</taxon>
        <taxon>Nematocera</taxon>
        <taxon>Culicoidea</taxon>
        <taxon>Culicidae</taxon>
        <taxon>Culicinae</taxon>
        <taxon>Culicini</taxon>
        <taxon>Culex</taxon>
        <taxon>Culex</taxon>
    </lineage>
</organism>